<dbReference type="Pfam" id="PF00154">
    <property type="entry name" value="RecA_N"/>
    <property type="match status" value="1"/>
</dbReference>
<comment type="caution">
    <text evidence="3">The sequence shown here is derived from an EMBL/GenBank/DDBJ whole genome shotgun (WGS) entry which is preliminary data.</text>
</comment>
<name>A0A8X7VQK2_BRACI</name>
<gene>
    <name evidence="3" type="ORF">Bca52824_019021</name>
</gene>
<feature type="transmembrane region" description="Helical" evidence="1">
    <location>
        <begin position="480"/>
        <end position="503"/>
    </location>
</feature>
<keyword evidence="1" id="KW-0812">Transmembrane</keyword>
<dbReference type="AlphaFoldDB" id="A0A8X7VQK2"/>
<sequence>MAYAVISLVSLSMKQRLFWFSLITRVLPFGLSGASDCELDEYPNDNRVTEELLISLPDSAENMLSIVDVLTKCGSVDVIVVDSISNLNDISQAKMQLYVLKSVLLILDKEALKLVIRQAPDVMDEMSEYTESHRISTGSSSPTRQPLTLFMKGTTRLILSTFGYESSKCCTDIVDKHTDLFDIIGFLRVINGDNLDTQTPMATAPAPAGERSKDMVFLHVQLEDIRPSKSVYRVSPHKHGFIFTNKTPSTLFMKGTTRLILSTFGYESSKYIIGFLRVINGDNLDTQTPMATAPAPAGERSKDMVFLHVQLEDGETARVYLWDKIAATFRSRWNESETKPSVILLTTLNSKTLGGLSIFILLFHIVFYPSSTASTRLFFDSDIIETEKILSTDGEAPQNVNSSSAAVTKVETVTLNEIHKFLENESPQNMVGTSSPAPPASANSKGLKHLSFALTSSARKQTLSGSSDYRSNRLRFHQTFIFLLSFGITVGASMTAISLLYFWRILIFSFATSCCIFSGLSSHVGAEYSC</sequence>
<reference evidence="3 4" key="1">
    <citation type="submission" date="2020-02" db="EMBL/GenBank/DDBJ databases">
        <authorList>
            <person name="Ma Q."/>
            <person name="Huang Y."/>
            <person name="Song X."/>
            <person name="Pei D."/>
        </authorList>
    </citation>
    <scope>NUCLEOTIDE SEQUENCE [LARGE SCALE GENOMIC DNA]</scope>
    <source>
        <strain evidence="3">Sxm20200214</strain>
        <tissue evidence="3">Leaf</tissue>
    </source>
</reference>
<dbReference type="Gene3D" id="3.40.50.300">
    <property type="entry name" value="P-loop containing nucleotide triphosphate hydrolases"/>
    <property type="match status" value="1"/>
</dbReference>
<dbReference type="Proteomes" id="UP000886595">
    <property type="component" value="Unassembled WGS sequence"/>
</dbReference>
<dbReference type="InterPro" id="IPR049428">
    <property type="entry name" value="RecA-like_N"/>
</dbReference>
<evidence type="ECO:0000256" key="1">
    <source>
        <dbReference type="SAM" id="Phobius"/>
    </source>
</evidence>
<keyword evidence="1" id="KW-0472">Membrane</keyword>
<keyword evidence="1" id="KW-1133">Transmembrane helix</keyword>
<dbReference type="InterPro" id="IPR027417">
    <property type="entry name" value="P-loop_NTPase"/>
</dbReference>
<evidence type="ECO:0000313" key="4">
    <source>
        <dbReference type="Proteomes" id="UP000886595"/>
    </source>
</evidence>
<protein>
    <recommendedName>
        <fullName evidence="2">RecA-like N-terminal domain-containing protein</fullName>
    </recommendedName>
</protein>
<evidence type="ECO:0000313" key="3">
    <source>
        <dbReference type="EMBL" id="KAG2315899.1"/>
    </source>
</evidence>
<organism evidence="3 4">
    <name type="scientific">Brassica carinata</name>
    <name type="common">Ethiopian mustard</name>
    <name type="synonym">Abyssinian cabbage</name>
    <dbReference type="NCBI Taxonomy" id="52824"/>
    <lineage>
        <taxon>Eukaryota</taxon>
        <taxon>Viridiplantae</taxon>
        <taxon>Streptophyta</taxon>
        <taxon>Embryophyta</taxon>
        <taxon>Tracheophyta</taxon>
        <taxon>Spermatophyta</taxon>
        <taxon>Magnoliopsida</taxon>
        <taxon>eudicotyledons</taxon>
        <taxon>Gunneridae</taxon>
        <taxon>Pentapetalae</taxon>
        <taxon>rosids</taxon>
        <taxon>malvids</taxon>
        <taxon>Brassicales</taxon>
        <taxon>Brassicaceae</taxon>
        <taxon>Brassiceae</taxon>
        <taxon>Brassica</taxon>
    </lineage>
</organism>
<proteinExistence type="predicted"/>
<keyword evidence="4" id="KW-1185">Reference proteome</keyword>
<dbReference type="OrthoDB" id="1113238at2759"/>
<feature type="domain" description="RecA-like N-terminal" evidence="2">
    <location>
        <begin position="49"/>
        <end position="88"/>
    </location>
</feature>
<accession>A0A8X7VQK2</accession>
<evidence type="ECO:0000259" key="2">
    <source>
        <dbReference type="Pfam" id="PF00154"/>
    </source>
</evidence>
<dbReference type="InterPro" id="IPR012340">
    <property type="entry name" value="NA-bd_OB-fold"/>
</dbReference>
<dbReference type="Gene3D" id="2.40.50.140">
    <property type="entry name" value="Nucleic acid-binding proteins"/>
    <property type="match status" value="1"/>
</dbReference>
<dbReference type="EMBL" id="JAAMPC010000004">
    <property type="protein sequence ID" value="KAG2315899.1"/>
    <property type="molecule type" value="Genomic_DNA"/>
</dbReference>